<dbReference type="PROSITE" id="PS51462">
    <property type="entry name" value="NUDIX"/>
    <property type="match status" value="1"/>
</dbReference>
<feature type="active site" evidence="10">
    <location>
        <position position="129"/>
    </location>
</feature>
<comment type="catalytic activity">
    <reaction evidence="10">
        <text>isopentenyl diphosphate = dimethylallyl diphosphate</text>
        <dbReference type="Rhea" id="RHEA:23284"/>
        <dbReference type="ChEBI" id="CHEBI:57623"/>
        <dbReference type="ChEBI" id="CHEBI:128769"/>
        <dbReference type="EC" id="5.3.3.2"/>
    </reaction>
</comment>
<gene>
    <name evidence="12" type="primary">idi_2</name>
    <name evidence="10" type="synonym">idi</name>
    <name evidence="12" type="ORF">GCM10023329_56570</name>
</gene>
<proteinExistence type="inferred from homology"/>
<feature type="binding site" evidence="10">
    <location>
        <position position="129"/>
    </location>
    <ligand>
        <name>Mn(2+)</name>
        <dbReference type="ChEBI" id="CHEBI:29035"/>
    </ligand>
</feature>
<keyword evidence="7 10" id="KW-0464">Manganese</keyword>
<keyword evidence="6 10" id="KW-0460">Magnesium</keyword>
<dbReference type="NCBIfam" id="TIGR02150">
    <property type="entry name" value="IPP_isom_1"/>
    <property type="match status" value="1"/>
</dbReference>
<dbReference type="CDD" id="cd02885">
    <property type="entry name" value="NUDIX_IPP_Isomerase"/>
    <property type="match status" value="1"/>
</dbReference>
<evidence type="ECO:0000256" key="7">
    <source>
        <dbReference type="ARBA" id="ARBA00023211"/>
    </source>
</evidence>
<dbReference type="Proteomes" id="UP001501147">
    <property type="component" value="Unassembled WGS sequence"/>
</dbReference>
<keyword evidence="8 10" id="KW-0414">Isoprene biosynthesis</keyword>
<keyword evidence="13" id="KW-1185">Reference proteome</keyword>
<evidence type="ECO:0000256" key="5">
    <source>
        <dbReference type="ARBA" id="ARBA00022723"/>
    </source>
</evidence>
<feature type="active site" evidence="10">
    <location>
        <position position="80"/>
    </location>
</feature>
<feature type="binding site" evidence="10">
    <location>
        <position position="45"/>
    </location>
    <ligand>
        <name>Mn(2+)</name>
        <dbReference type="ChEBI" id="CHEBI:29035"/>
    </ligand>
</feature>
<keyword evidence="9 10" id="KW-0413">Isomerase</keyword>
<evidence type="ECO:0000259" key="11">
    <source>
        <dbReference type="PROSITE" id="PS51462"/>
    </source>
</evidence>
<comment type="function">
    <text evidence="10">Catalyzes the 1,3-allylic rearrangement of the homoallylic substrate isopentenyl (IPP) to its highly electrophilic allylic isomer, dimethylallyl diphosphate (DMAPP).</text>
</comment>
<dbReference type="HAMAP" id="MF_00202">
    <property type="entry name" value="Idi"/>
    <property type="match status" value="1"/>
</dbReference>
<evidence type="ECO:0000256" key="6">
    <source>
        <dbReference type="ARBA" id="ARBA00022842"/>
    </source>
</evidence>
<comment type="cofactor">
    <cofactor evidence="10">
        <name>Mg(2+)</name>
        <dbReference type="ChEBI" id="CHEBI:18420"/>
    </cofactor>
    <text evidence="10">Binds 1 Mg(2+) ion per subunit. The magnesium ion binds only when substrate is bound.</text>
</comment>
<dbReference type="PANTHER" id="PTHR10885">
    <property type="entry name" value="ISOPENTENYL-DIPHOSPHATE DELTA-ISOMERASE"/>
    <property type="match status" value="1"/>
</dbReference>
<comment type="subcellular location">
    <subcellularLocation>
        <location evidence="10">Cytoplasm</location>
    </subcellularLocation>
</comment>
<dbReference type="InterPro" id="IPR056375">
    <property type="entry name" value="Idi_bact"/>
</dbReference>
<dbReference type="InterPro" id="IPR000086">
    <property type="entry name" value="NUDIX_hydrolase_dom"/>
</dbReference>
<dbReference type="SUPFAM" id="SSF55811">
    <property type="entry name" value="Nudix"/>
    <property type="match status" value="1"/>
</dbReference>
<evidence type="ECO:0000256" key="9">
    <source>
        <dbReference type="ARBA" id="ARBA00023235"/>
    </source>
</evidence>
<dbReference type="EMBL" id="BAABJV010000028">
    <property type="protein sequence ID" value="GAA4796460.1"/>
    <property type="molecule type" value="Genomic_DNA"/>
</dbReference>
<organism evidence="12 13">
    <name type="scientific">Streptomyces sanyensis</name>
    <dbReference type="NCBI Taxonomy" id="568869"/>
    <lineage>
        <taxon>Bacteria</taxon>
        <taxon>Bacillati</taxon>
        <taxon>Actinomycetota</taxon>
        <taxon>Actinomycetes</taxon>
        <taxon>Kitasatosporales</taxon>
        <taxon>Streptomycetaceae</taxon>
        <taxon>Streptomyces</taxon>
    </lineage>
</organism>
<comment type="pathway">
    <text evidence="1 10">Isoprenoid biosynthesis; dimethylallyl diphosphate biosynthesis; dimethylallyl diphosphate from isopentenyl diphosphate: step 1/1.</text>
</comment>
<evidence type="ECO:0000256" key="8">
    <source>
        <dbReference type="ARBA" id="ARBA00023229"/>
    </source>
</evidence>
<sequence>MLSSARNSQESRERLRVERVDTQGRATGLTATVHEAHTRDGGLLHRAFSVMLVNDRGEALLQRRAGTKRRFPGLWSNTCCGHPAPGEAPADAARARLAEELGIRAGALSPAGTFVYRAEDPGSGYVEHEYDHVLVGRFEGDAPAVDPDEASEVAWRSPAEILRDLDGPGSASYTPWLRQVVEATCRLRKGNA</sequence>
<feature type="binding site" evidence="10">
    <location>
        <position position="37"/>
    </location>
    <ligand>
        <name>Mn(2+)</name>
        <dbReference type="ChEBI" id="CHEBI:29035"/>
    </ligand>
</feature>
<keyword evidence="5 10" id="KW-0479">Metal-binding</keyword>
<comment type="cofactor">
    <cofactor evidence="10">
        <name>Mn(2+)</name>
        <dbReference type="ChEBI" id="CHEBI:29035"/>
    </cofactor>
    <text evidence="10">Binds 1 Mn(2+) ion per subunit.</text>
</comment>
<evidence type="ECO:0000256" key="4">
    <source>
        <dbReference type="ARBA" id="ARBA00022490"/>
    </source>
</evidence>
<comment type="similarity">
    <text evidence="2 10">Belongs to the IPP isomerase type 1 family.</text>
</comment>
<dbReference type="Gene3D" id="3.90.79.10">
    <property type="entry name" value="Nucleoside Triphosphate Pyrophosphohydrolase"/>
    <property type="match status" value="1"/>
</dbReference>
<evidence type="ECO:0000256" key="2">
    <source>
        <dbReference type="ARBA" id="ARBA00007579"/>
    </source>
</evidence>
<evidence type="ECO:0000313" key="12">
    <source>
        <dbReference type="EMBL" id="GAA4796460.1"/>
    </source>
</evidence>
<feature type="binding site" evidence="10">
    <location>
        <position position="100"/>
    </location>
    <ligand>
        <name>Mg(2+)</name>
        <dbReference type="ChEBI" id="CHEBI:18420"/>
    </ligand>
</feature>
<comment type="caution">
    <text evidence="12">The sequence shown here is derived from an EMBL/GenBank/DDBJ whole genome shotgun (WGS) entry which is preliminary data.</text>
</comment>
<feature type="binding site" evidence="10">
    <location>
        <position position="127"/>
    </location>
    <ligand>
        <name>Mn(2+)</name>
        <dbReference type="ChEBI" id="CHEBI:29035"/>
    </ligand>
</feature>
<dbReference type="InterPro" id="IPR015797">
    <property type="entry name" value="NUDIX_hydrolase-like_dom_sf"/>
</dbReference>
<dbReference type="NCBIfam" id="NF002995">
    <property type="entry name" value="PRK03759.1"/>
    <property type="match status" value="1"/>
</dbReference>
<evidence type="ECO:0000313" key="13">
    <source>
        <dbReference type="Proteomes" id="UP001501147"/>
    </source>
</evidence>
<evidence type="ECO:0000256" key="10">
    <source>
        <dbReference type="HAMAP-Rule" id="MF_00202"/>
    </source>
</evidence>
<dbReference type="InterPro" id="IPR011876">
    <property type="entry name" value="IsopentenylPP_isomerase_typ1"/>
</dbReference>
<feature type="binding site" evidence="10">
    <location>
        <position position="82"/>
    </location>
    <ligand>
        <name>Mn(2+)</name>
        <dbReference type="ChEBI" id="CHEBI:29035"/>
    </ligand>
</feature>
<dbReference type="EC" id="5.3.3.2" evidence="3 10"/>
<name>A0ABP9BMS1_9ACTN</name>
<feature type="domain" description="Nudix hydrolase" evidence="11">
    <location>
        <begin position="43"/>
        <end position="179"/>
    </location>
</feature>
<reference evidence="13" key="1">
    <citation type="journal article" date="2019" name="Int. J. Syst. Evol. Microbiol.">
        <title>The Global Catalogue of Microorganisms (GCM) 10K type strain sequencing project: providing services to taxonomists for standard genome sequencing and annotation.</title>
        <authorList>
            <consortium name="The Broad Institute Genomics Platform"/>
            <consortium name="The Broad Institute Genome Sequencing Center for Infectious Disease"/>
            <person name="Wu L."/>
            <person name="Ma J."/>
        </authorList>
    </citation>
    <scope>NUCLEOTIDE SEQUENCE [LARGE SCALE GENOMIC DNA]</scope>
    <source>
        <strain evidence="13">JCM 18324</strain>
    </source>
</reference>
<evidence type="ECO:0000256" key="3">
    <source>
        <dbReference type="ARBA" id="ARBA00012057"/>
    </source>
</evidence>
<evidence type="ECO:0000256" key="1">
    <source>
        <dbReference type="ARBA" id="ARBA00004826"/>
    </source>
</evidence>
<dbReference type="PIRSF" id="PIRSF018427">
    <property type="entry name" value="Isopntndiph_ism"/>
    <property type="match status" value="1"/>
</dbReference>
<dbReference type="PANTHER" id="PTHR10885:SF0">
    <property type="entry name" value="ISOPENTENYL-DIPHOSPHATE DELTA-ISOMERASE"/>
    <property type="match status" value="1"/>
</dbReference>
<keyword evidence="4 10" id="KW-0963">Cytoplasm</keyword>
<dbReference type="RefSeq" id="WP_345616353.1">
    <property type="nucleotide sequence ID" value="NZ_BAABJV010000028.1"/>
</dbReference>
<accession>A0ABP9BMS1</accession>
<dbReference type="Pfam" id="PF00293">
    <property type="entry name" value="NUDIX"/>
    <property type="match status" value="1"/>
</dbReference>
<protein>
    <recommendedName>
        <fullName evidence="3 10">Isopentenyl-diphosphate Delta-isomerase</fullName>
        <shortName evidence="10">IPP isomerase</shortName>
        <ecNumber evidence="3 10">5.3.3.2</ecNumber>
    </recommendedName>
    <alternativeName>
        <fullName evidence="10">IPP:DMAPP isomerase</fullName>
    </alternativeName>
    <alternativeName>
        <fullName evidence="10">Isopentenyl pyrophosphate isomerase</fullName>
    </alternativeName>
</protein>